<evidence type="ECO:0000256" key="1">
    <source>
        <dbReference type="SAM" id="MobiDB-lite"/>
    </source>
</evidence>
<name>A0ABR3HJS2_LOXSC</name>
<dbReference type="EMBL" id="JBEUOH010000018">
    <property type="protein sequence ID" value="KAL0870660.1"/>
    <property type="molecule type" value="Genomic_DNA"/>
</dbReference>
<accession>A0ABR3HJS2</accession>
<organism evidence="2 3">
    <name type="scientific">Loxostege sticticalis</name>
    <name type="common">Beet webworm moth</name>
    <dbReference type="NCBI Taxonomy" id="481309"/>
    <lineage>
        <taxon>Eukaryota</taxon>
        <taxon>Metazoa</taxon>
        <taxon>Ecdysozoa</taxon>
        <taxon>Arthropoda</taxon>
        <taxon>Hexapoda</taxon>
        <taxon>Insecta</taxon>
        <taxon>Pterygota</taxon>
        <taxon>Neoptera</taxon>
        <taxon>Endopterygota</taxon>
        <taxon>Lepidoptera</taxon>
        <taxon>Glossata</taxon>
        <taxon>Ditrysia</taxon>
        <taxon>Pyraloidea</taxon>
        <taxon>Crambidae</taxon>
        <taxon>Pyraustinae</taxon>
        <taxon>Loxostege</taxon>
    </lineage>
</organism>
<evidence type="ECO:0008006" key="4">
    <source>
        <dbReference type="Google" id="ProtNLM"/>
    </source>
</evidence>
<dbReference type="SUPFAM" id="SSF53098">
    <property type="entry name" value="Ribonuclease H-like"/>
    <property type="match status" value="1"/>
</dbReference>
<gene>
    <name evidence="2" type="ORF">ABMA27_005607</name>
</gene>
<feature type="region of interest" description="Disordered" evidence="1">
    <location>
        <begin position="441"/>
        <end position="491"/>
    </location>
</feature>
<evidence type="ECO:0000313" key="3">
    <source>
        <dbReference type="Proteomes" id="UP001549920"/>
    </source>
</evidence>
<reference evidence="2 3" key="1">
    <citation type="submission" date="2024-06" db="EMBL/GenBank/DDBJ databases">
        <title>A chromosome-level genome assembly of beet webworm, Loxostege sticticalis.</title>
        <authorList>
            <person name="Zhang Y."/>
        </authorList>
    </citation>
    <scope>NUCLEOTIDE SEQUENCE [LARGE SCALE GENOMIC DNA]</scope>
    <source>
        <strain evidence="2">AQ026</strain>
        <tissue evidence="2">Whole body</tissue>
    </source>
</reference>
<comment type="caution">
    <text evidence="2">The sequence shown here is derived from an EMBL/GenBank/DDBJ whole genome shotgun (WGS) entry which is preliminary data.</text>
</comment>
<protein>
    <recommendedName>
        <fullName evidence="4">HAT C-terminal dimerisation domain-containing protein</fullName>
    </recommendedName>
</protein>
<keyword evidence="3" id="KW-1185">Reference proteome</keyword>
<proteinExistence type="predicted"/>
<evidence type="ECO:0000313" key="2">
    <source>
        <dbReference type="EMBL" id="KAL0870660.1"/>
    </source>
</evidence>
<sequence length="491" mass="55838">MVPEEIKKACLELDTTALESSQALQPYSNVSTPSSVASTSTPNHLESSLWQKATTARNSEASVLGRYSLLDSKYEIIQEKETSDIFEQAEVLALVLEWIDIEGKNTINIMITTPKPFLYKFVTPGTNYESSNYFFTQAKAVIDEIGPSKFVAVITESTNDMMAMWSMEKYGKNRKKLKLPNQSQAVSYIIMMETLVCNREALEATVVCLDFNFNKEIKKYLLSDELWAKITAYYNILKPIYVATTKLESDKALLSDVPEIFEFIRENMCNSLNACTTLSQEEENFILDAIEKWQNIAEKPIHYAANILDPKYRGLKLSSEKIAKGQEFIHQFAELHHMYPGKVMANLAEYRAKSGFYSQAGIWSAADQVEARTWWKGLCACQIISSIATKLLSVPASSNFSEHNWSLVEDNLVNPRKRKRNTGTDRLQKIKTVRANKKLLYADQNKNMHQSDEEYNNNSSSEDEEKEQKCGLHDFSVNTESEMSDNHDPLV</sequence>
<dbReference type="InterPro" id="IPR012337">
    <property type="entry name" value="RNaseH-like_sf"/>
</dbReference>
<dbReference type="Proteomes" id="UP001549920">
    <property type="component" value="Unassembled WGS sequence"/>
</dbReference>